<name>A0A848F5F2_9BURK</name>
<accession>A0A848F5F2</accession>
<evidence type="ECO:0000313" key="3">
    <source>
        <dbReference type="Proteomes" id="UP000574067"/>
    </source>
</evidence>
<dbReference type="AlphaFoldDB" id="A0A848F5F2"/>
<organism evidence="2 3">
    <name type="scientific">Azohydromonas caseinilytica</name>
    <dbReference type="NCBI Taxonomy" id="2728836"/>
    <lineage>
        <taxon>Bacteria</taxon>
        <taxon>Pseudomonadati</taxon>
        <taxon>Pseudomonadota</taxon>
        <taxon>Betaproteobacteria</taxon>
        <taxon>Burkholderiales</taxon>
        <taxon>Sphaerotilaceae</taxon>
        <taxon>Azohydromonas</taxon>
    </lineage>
</organism>
<keyword evidence="1" id="KW-0812">Transmembrane</keyword>
<gene>
    <name evidence="2" type="ORF">HHL10_07585</name>
</gene>
<evidence type="ECO:0000256" key="1">
    <source>
        <dbReference type="SAM" id="Phobius"/>
    </source>
</evidence>
<comment type="caution">
    <text evidence="2">The sequence shown here is derived from an EMBL/GenBank/DDBJ whole genome shotgun (WGS) entry which is preliminary data.</text>
</comment>
<reference evidence="2 3" key="1">
    <citation type="submission" date="2020-04" db="EMBL/GenBank/DDBJ databases">
        <title>Azohydromonas sp. isolated from soil.</title>
        <authorList>
            <person name="Dahal R.H."/>
        </authorList>
    </citation>
    <scope>NUCLEOTIDE SEQUENCE [LARGE SCALE GENOMIC DNA]</scope>
    <source>
        <strain evidence="2 3">G-1-1-14</strain>
    </source>
</reference>
<protein>
    <recommendedName>
        <fullName evidence="4">Transmembrane protein</fullName>
    </recommendedName>
</protein>
<dbReference type="EMBL" id="JABBFW010000004">
    <property type="protein sequence ID" value="NML14834.1"/>
    <property type="molecule type" value="Genomic_DNA"/>
</dbReference>
<dbReference type="Proteomes" id="UP000574067">
    <property type="component" value="Unassembled WGS sequence"/>
</dbReference>
<sequence length="119" mass="13051">MLLLIWTLAALGLAMCALLSWALYALLRMDPSWLGDLPGLAQRLPYQQWLDDLFPGWEQLLAWAVDVAQWMLGWAGAAAPVVAWIFFALCASFVLIGAALLTVAVKLLRRKNAPARASA</sequence>
<keyword evidence="3" id="KW-1185">Reference proteome</keyword>
<dbReference type="RefSeq" id="WP_169159746.1">
    <property type="nucleotide sequence ID" value="NZ_JABBFW010000004.1"/>
</dbReference>
<keyword evidence="1" id="KW-0472">Membrane</keyword>
<proteinExistence type="predicted"/>
<keyword evidence="1" id="KW-1133">Transmembrane helix</keyword>
<evidence type="ECO:0000313" key="2">
    <source>
        <dbReference type="EMBL" id="NML14834.1"/>
    </source>
</evidence>
<evidence type="ECO:0008006" key="4">
    <source>
        <dbReference type="Google" id="ProtNLM"/>
    </source>
</evidence>
<feature type="transmembrane region" description="Helical" evidence="1">
    <location>
        <begin position="81"/>
        <end position="108"/>
    </location>
</feature>